<evidence type="ECO:0008006" key="3">
    <source>
        <dbReference type="Google" id="ProtNLM"/>
    </source>
</evidence>
<evidence type="ECO:0000313" key="1">
    <source>
        <dbReference type="EMBL" id="MFC1848729.1"/>
    </source>
</evidence>
<dbReference type="InterPro" id="IPR005909">
    <property type="entry name" value="RaSEA"/>
</dbReference>
<keyword evidence="2" id="KW-1185">Reference proteome</keyword>
<proteinExistence type="predicted"/>
<organism evidence="1 2">
    <name type="scientific">candidate division CSSED10-310 bacterium</name>
    <dbReference type="NCBI Taxonomy" id="2855610"/>
    <lineage>
        <taxon>Bacteria</taxon>
        <taxon>Bacteria division CSSED10-310</taxon>
    </lineage>
</organism>
<name>A0ABV6YR88_UNCC1</name>
<gene>
    <name evidence="1" type="ORF">ACFL27_00850</name>
</gene>
<dbReference type="Proteomes" id="UP001594351">
    <property type="component" value="Unassembled WGS sequence"/>
</dbReference>
<accession>A0ABV6YR88</accession>
<dbReference type="EMBL" id="JBHPBY010000005">
    <property type="protein sequence ID" value="MFC1848729.1"/>
    <property type="molecule type" value="Genomic_DNA"/>
</dbReference>
<evidence type="ECO:0000313" key="2">
    <source>
        <dbReference type="Proteomes" id="UP001594351"/>
    </source>
</evidence>
<dbReference type="PIRSF" id="PIRSF004954">
    <property type="entry name" value="Radical_SAM"/>
    <property type="match status" value="1"/>
</dbReference>
<reference evidence="1 2" key="1">
    <citation type="submission" date="2024-09" db="EMBL/GenBank/DDBJ databases">
        <title>Laminarin stimulates single cell rates of sulfate reduction while oxygen inhibits transcriptomic activity in coastal marine sediment.</title>
        <authorList>
            <person name="Lindsay M."/>
            <person name="Orcutt B."/>
            <person name="Emerson D."/>
            <person name="Stepanauskas R."/>
            <person name="D'Angelo T."/>
        </authorList>
    </citation>
    <scope>NUCLEOTIDE SEQUENCE [LARGE SCALE GENOMIC DNA]</scope>
    <source>
        <strain evidence="1">SAG AM-311-K15</strain>
    </source>
</reference>
<sequence>MPLQPRARNMKRELSAADIVKRTREAKKTYSFQNDRDPSIPVECWFQNPMDGLTLFIVFYTQACRWAQCLGCNLPSKESKNPIDFHDLIRQVDYVFGTILTREQQRNLRKIIISNNGSVLDEVTFSTTALIYFIAKMKFFCPNVSILSLETRPEYVDMIELSVLSRAMQEGETPTTLELAVGFEAFDETIRNEYFKKGLSLIVFEEMARMVAQHGFKLKVYYMLKPVPQLSEIQAIEDVQNGIEYLDRVSKQYNVDINLHLNPTFVASGTVLEEEYRIGRYTPPSLESVRQAVLPAEGKNLSVFIGLYDEGLAVPGGSCIREGDEDLVIKMNLFNQHQDYALLKGT</sequence>
<comment type="caution">
    <text evidence="1">The sequence shown here is derived from an EMBL/GenBank/DDBJ whole genome shotgun (WGS) entry which is preliminary data.</text>
</comment>
<protein>
    <recommendedName>
        <fullName evidence="3">Elp3/MiaA/NifB-like radical SAM core domain-containing protein</fullName>
    </recommendedName>
</protein>